<evidence type="ECO:0000313" key="2">
    <source>
        <dbReference type="EMBL" id="KAG0726477.1"/>
    </source>
</evidence>
<gene>
    <name evidence="2" type="ORF">GWK47_036474</name>
</gene>
<accession>A0A8J4YFQ9</accession>
<dbReference type="PANTHER" id="PTHR16260:SF3">
    <property type="entry name" value="CHROMOSOME 14 OPEN READING FRAME 119-LIKE-RELATED"/>
    <property type="match status" value="1"/>
</dbReference>
<name>A0A8J4YFQ9_CHIOP</name>
<dbReference type="PANTHER" id="PTHR16260">
    <property type="entry name" value="SIMILAR TO 1700123O20RIK PROTEIN"/>
    <property type="match status" value="1"/>
</dbReference>
<dbReference type="OrthoDB" id="6514241at2759"/>
<proteinExistence type="predicted"/>
<dbReference type="Proteomes" id="UP000770661">
    <property type="component" value="Unassembled WGS sequence"/>
</dbReference>
<sequence>MPQQHTTLDQVKFMSEWFMSWSEMQREDFLPVLMQAYQPKDHLNGLVGGYESLSSQGRRPSLFDCQMKLFQDWFGSWTETEQQSLLEQLQEVDPEFMVQYDKKLRADPSQEEATQPECGVDDVHNPPSSLSSPPSTLPRSHSPHDSGLDEPSTDNEHAEPQSLDSSRDKEDTAPAGQSLMDDASTPSSAVKAATNVNTVRSDAQGEEAFNMDDLANGLAESQNTAGPGTEETTSPAACEAVAEH</sequence>
<feature type="compositionally biased region" description="Basic and acidic residues" evidence="1">
    <location>
        <begin position="154"/>
        <end position="172"/>
    </location>
</feature>
<keyword evidence="3" id="KW-1185">Reference proteome</keyword>
<reference evidence="2" key="1">
    <citation type="submission" date="2020-07" db="EMBL/GenBank/DDBJ databases">
        <title>The High-quality genome of the commercially important snow crab, Chionoecetes opilio.</title>
        <authorList>
            <person name="Jeong J.-H."/>
            <person name="Ryu S."/>
        </authorList>
    </citation>
    <scope>NUCLEOTIDE SEQUENCE</scope>
    <source>
        <strain evidence="2">MADBK_172401_WGS</strain>
        <tissue evidence="2">Digestive gland</tissue>
    </source>
</reference>
<feature type="compositionally biased region" description="Low complexity" evidence="1">
    <location>
        <begin position="126"/>
        <end position="140"/>
    </location>
</feature>
<organism evidence="2 3">
    <name type="scientific">Chionoecetes opilio</name>
    <name type="common">Atlantic snow crab</name>
    <name type="synonym">Cancer opilio</name>
    <dbReference type="NCBI Taxonomy" id="41210"/>
    <lineage>
        <taxon>Eukaryota</taxon>
        <taxon>Metazoa</taxon>
        <taxon>Ecdysozoa</taxon>
        <taxon>Arthropoda</taxon>
        <taxon>Crustacea</taxon>
        <taxon>Multicrustacea</taxon>
        <taxon>Malacostraca</taxon>
        <taxon>Eumalacostraca</taxon>
        <taxon>Eucarida</taxon>
        <taxon>Decapoda</taxon>
        <taxon>Pleocyemata</taxon>
        <taxon>Brachyura</taxon>
        <taxon>Eubrachyura</taxon>
        <taxon>Majoidea</taxon>
        <taxon>Majidae</taxon>
        <taxon>Chionoecetes</taxon>
    </lineage>
</organism>
<dbReference type="EMBL" id="JACEEZ010004363">
    <property type="protein sequence ID" value="KAG0726477.1"/>
    <property type="molecule type" value="Genomic_DNA"/>
</dbReference>
<feature type="compositionally biased region" description="Polar residues" evidence="1">
    <location>
        <begin position="184"/>
        <end position="201"/>
    </location>
</feature>
<feature type="region of interest" description="Disordered" evidence="1">
    <location>
        <begin position="105"/>
        <end position="244"/>
    </location>
</feature>
<evidence type="ECO:0000256" key="1">
    <source>
        <dbReference type="SAM" id="MobiDB-lite"/>
    </source>
</evidence>
<dbReference type="Pfam" id="PF14969">
    <property type="entry name" value="DUF4508"/>
    <property type="match status" value="1"/>
</dbReference>
<evidence type="ECO:0000313" key="3">
    <source>
        <dbReference type="Proteomes" id="UP000770661"/>
    </source>
</evidence>
<dbReference type="AlphaFoldDB" id="A0A8J4YFQ9"/>
<comment type="caution">
    <text evidence="2">The sequence shown here is derived from an EMBL/GenBank/DDBJ whole genome shotgun (WGS) entry which is preliminary data.</text>
</comment>
<feature type="compositionally biased region" description="Polar residues" evidence="1">
    <location>
        <begin position="219"/>
        <end position="235"/>
    </location>
</feature>
<dbReference type="InterPro" id="IPR028019">
    <property type="entry name" value="DUF4508"/>
</dbReference>
<protein>
    <submittedName>
        <fullName evidence="2">Uncharacterized protein</fullName>
    </submittedName>
</protein>